<evidence type="ECO:0000313" key="2">
    <source>
        <dbReference type="EMBL" id="MCT2585363.1"/>
    </source>
</evidence>
<dbReference type="EMBL" id="JAFFZE010000015">
    <property type="protein sequence ID" value="MCT2585363.1"/>
    <property type="molecule type" value="Genomic_DNA"/>
</dbReference>
<accession>A0ABT2JC89</accession>
<comment type="caution">
    <text evidence="2">The sequence shown here is derived from an EMBL/GenBank/DDBJ whole genome shotgun (WGS) entry which is preliminary data.</text>
</comment>
<evidence type="ECO:0000256" key="1">
    <source>
        <dbReference type="SAM" id="Phobius"/>
    </source>
</evidence>
<dbReference type="Pfam" id="PF19684">
    <property type="entry name" value="DUF6186"/>
    <property type="match status" value="1"/>
</dbReference>
<dbReference type="RefSeq" id="WP_260192913.1">
    <property type="nucleotide sequence ID" value="NZ_JAFFZE010000015.1"/>
</dbReference>
<protein>
    <submittedName>
        <fullName evidence="2">Uncharacterized protein</fullName>
    </submittedName>
</protein>
<keyword evidence="1" id="KW-0812">Transmembrane</keyword>
<keyword evidence="1" id="KW-1133">Transmembrane helix</keyword>
<dbReference type="Proteomes" id="UP001156441">
    <property type="component" value="Unassembled WGS sequence"/>
</dbReference>
<sequence length="65" mass="7242">MISWVLGVGFVLLVLVGFAVELIARRAVPKRPTGGDLVRILVATRTGRFVVVALWVWVGWHFLAR</sequence>
<evidence type="ECO:0000313" key="3">
    <source>
        <dbReference type="Proteomes" id="UP001156441"/>
    </source>
</evidence>
<keyword evidence="3" id="KW-1185">Reference proteome</keyword>
<organism evidence="2 3">
    <name type="scientific">Actinophytocola gossypii</name>
    <dbReference type="NCBI Taxonomy" id="2812003"/>
    <lineage>
        <taxon>Bacteria</taxon>
        <taxon>Bacillati</taxon>
        <taxon>Actinomycetota</taxon>
        <taxon>Actinomycetes</taxon>
        <taxon>Pseudonocardiales</taxon>
        <taxon>Pseudonocardiaceae</taxon>
    </lineage>
</organism>
<reference evidence="2 3" key="1">
    <citation type="submission" date="2021-02" db="EMBL/GenBank/DDBJ databases">
        <title>Actinophytocola xerophila sp. nov., isolated from soil of cotton cropping field.</title>
        <authorList>
            <person name="Huang R."/>
            <person name="Chen X."/>
            <person name="Ge X."/>
            <person name="Liu W."/>
        </authorList>
    </citation>
    <scope>NUCLEOTIDE SEQUENCE [LARGE SCALE GENOMIC DNA]</scope>
    <source>
        <strain evidence="2 3">S1-96</strain>
    </source>
</reference>
<gene>
    <name evidence="2" type="ORF">JT362_19780</name>
</gene>
<dbReference type="InterPro" id="IPR046177">
    <property type="entry name" value="DUF6186"/>
</dbReference>
<name>A0ABT2JC89_9PSEU</name>
<feature type="transmembrane region" description="Helical" evidence="1">
    <location>
        <begin position="43"/>
        <end position="63"/>
    </location>
</feature>
<proteinExistence type="predicted"/>
<keyword evidence="1" id="KW-0472">Membrane</keyword>